<sequence length="262" mass="28708">MKNKMRNPYVAVGSKQPKSKSFITRLFCSNSGVIEVVKILAGSVFGAGIGYGYYYLTFSGAFQEKERVLQLCVLWAVICMSSLGCALSVQIRCIAALSVPTMVGKTGRSVLGAVLATWILAGPIANVMYHSGEAVNSLTCTARMHNKQMMQLLHLLHAPVTAGFRQLVDDAVVLNDTEKRLNDEMETMKGELWSNDDTKPTGSTASEKTVVTEANLAGKLKDDAVQRCTGVFEYGVNECVRLFQKKEQECHDAIKIPFLKDI</sequence>
<keyword evidence="3" id="KW-1185">Reference proteome</keyword>
<dbReference type="EMBL" id="EAAA01002376">
    <property type="status" value="NOT_ANNOTATED_CDS"/>
    <property type="molecule type" value="Genomic_DNA"/>
</dbReference>
<protein>
    <submittedName>
        <fullName evidence="2">Uncharacterized protein</fullName>
    </submittedName>
</protein>
<reference evidence="2" key="3">
    <citation type="submission" date="2025-08" db="UniProtKB">
        <authorList>
            <consortium name="Ensembl"/>
        </authorList>
    </citation>
    <scope>IDENTIFICATION</scope>
</reference>
<dbReference type="InterPro" id="IPR051856">
    <property type="entry name" value="CSR-E3_Ligase_Protein"/>
</dbReference>
<proteinExistence type="predicted"/>
<dbReference type="InParanoid" id="H2XKX0"/>
<evidence type="ECO:0000313" key="3">
    <source>
        <dbReference type="Proteomes" id="UP000008144"/>
    </source>
</evidence>
<reference evidence="2" key="2">
    <citation type="journal article" date="2008" name="Genome Biol.">
        <title>Improved genome assembly and evidence-based global gene model set for the chordate Ciona intestinalis: new insight into intron and operon populations.</title>
        <authorList>
            <person name="Satou Y."/>
            <person name="Mineta K."/>
            <person name="Ogasawara M."/>
            <person name="Sasakura Y."/>
            <person name="Shoguchi E."/>
            <person name="Ueno K."/>
            <person name="Yamada L."/>
            <person name="Matsumoto J."/>
            <person name="Wasserscheid J."/>
            <person name="Dewar K."/>
            <person name="Wiley G.B."/>
            <person name="Macmil S.L."/>
            <person name="Roe B.A."/>
            <person name="Zeller R.W."/>
            <person name="Hastings K.E."/>
            <person name="Lemaire P."/>
            <person name="Lindquist E."/>
            <person name="Endo T."/>
            <person name="Hotta K."/>
            <person name="Inaba K."/>
        </authorList>
    </citation>
    <scope>NUCLEOTIDE SEQUENCE [LARGE SCALE GENOMIC DNA]</scope>
    <source>
        <strain evidence="2">wild type</strain>
    </source>
</reference>
<keyword evidence="1" id="KW-0812">Transmembrane</keyword>
<dbReference type="HOGENOM" id="CLU_1063648_0_0_1"/>
<dbReference type="Ensembl" id="ENSCINT00000036735.1">
    <property type="protein sequence ID" value="ENSCINP00000030302.1"/>
    <property type="gene ID" value="ENSCING00000025081.1"/>
</dbReference>
<keyword evidence="1" id="KW-0472">Membrane</keyword>
<evidence type="ECO:0000256" key="1">
    <source>
        <dbReference type="SAM" id="Phobius"/>
    </source>
</evidence>
<feature type="transmembrane region" description="Helical" evidence="1">
    <location>
        <begin position="36"/>
        <end position="56"/>
    </location>
</feature>
<accession>H2XKX0</accession>
<dbReference type="Proteomes" id="UP000008144">
    <property type="component" value="Chromosome 7"/>
</dbReference>
<name>H2XKX0_CIOIN</name>
<dbReference type="PANTHER" id="PTHR21041">
    <property type="entry name" value="DENDRITIC CELL-SPECIFIC TRANSMEMBRANE PROTEIN"/>
    <property type="match status" value="1"/>
</dbReference>
<dbReference type="AlphaFoldDB" id="H2XKX0"/>
<dbReference type="PANTHER" id="PTHR21041:SF17">
    <property type="entry name" value="E3 UBIQUITIN-PROTEIN LIGASE DCST1"/>
    <property type="match status" value="1"/>
</dbReference>
<reference evidence="3" key="1">
    <citation type="journal article" date="2002" name="Science">
        <title>The draft genome of Ciona intestinalis: insights into chordate and vertebrate origins.</title>
        <authorList>
            <person name="Dehal P."/>
            <person name="Satou Y."/>
            <person name="Campbell R.K."/>
            <person name="Chapman J."/>
            <person name="Degnan B."/>
            <person name="De Tomaso A."/>
            <person name="Davidson B."/>
            <person name="Di Gregorio A."/>
            <person name="Gelpke M."/>
            <person name="Goodstein D.M."/>
            <person name="Harafuji N."/>
            <person name="Hastings K.E."/>
            <person name="Ho I."/>
            <person name="Hotta K."/>
            <person name="Huang W."/>
            <person name="Kawashima T."/>
            <person name="Lemaire P."/>
            <person name="Martinez D."/>
            <person name="Meinertzhagen I.A."/>
            <person name="Necula S."/>
            <person name="Nonaka M."/>
            <person name="Putnam N."/>
            <person name="Rash S."/>
            <person name="Saiga H."/>
            <person name="Satake M."/>
            <person name="Terry A."/>
            <person name="Yamada L."/>
            <person name="Wang H.G."/>
            <person name="Awazu S."/>
            <person name="Azumi K."/>
            <person name="Boore J."/>
            <person name="Branno M."/>
            <person name="Chin-Bow S."/>
            <person name="DeSantis R."/>
            <person name="Doyle S."/>
            <person name="Francino P."/>
            <person name="Keys D.N."/>
            <person name="Haga S."/>
            <person name="Hayashi H."/>
            <person name="Hino K."/>
            <person name="Imai K.S."/>
            <person name="Inaba K."/>
            <person name="Kano S."/>
            <person name="Kobayashi K."/>
            <person name="Kobayashi M."/>
            <person name="Lee B.I."/>
            <person name="Makabe K.W."/>
            <person name="Manohar C."/>
            <person name="Matassi G."/>
            <person name="Medina M."/>
            <person name="Mochizuki Y."/>
            <person name="Mount S."/>
            <person name="Morishita T."/>
            <person name="Miura S."/>
            <person name="Nakayama A."/>
            <person name="Nishizaka S."/>
            <person name="Nomoto H."/>
            <person name="Ohta F."/>
            <person name="Oishi K."/>
            <person name="Rigoutsos I."/>
            <person name="Sano M."/>
            <person name="Sasaki A."/>
            <person name="Sasakura Y."/>
            <person name="Shoguchi E."/>
            <person name="Shin-i T."/>
            <person name="Spagnuolo A."/>
            <person name="Stainier D."/>
            <person name="Suzuki M.M."/>
            <person name="Tassy O."/>
            <person name="Takatori N."/>
            <person name="Tokuoka M."/>
            <person name="Yagi K."/>
            <person name="Yoshizaki F."/>
            <person name="Wada S."/>
            <person name="Zhang C."/>
            <person name="Hyatt P.D."/>
            <person name="Larimer F."/>
            <person name="Detter C."/>
            <person name="Doggett N."/>
            <person name="Glavina T."/>
            <person name="Hawkins T."/>
            <person name="Richardson P."/>
            <person name="Lucas S."/>
            <person name="Kohara Y."/>
            <person name="Levine M."/>
            <person name="Satoh N."/>
            <person name="Rokhsar D.S."/>
        </authorList>
    </citation>
    <scope>NUCLEOTIDE SEQUENCE [LARGE SCALE GENOMIC DNA]</scope>
</reference>
<evidence type="ECO:0000313" key="2">
    <source>
        <dbReference type="Ensembl" id="ENSCINP00000030302.1"/>
    </source>
</evidence>
<feature type="transmembrane region" description="Helical" evidence="1">
    <location>
        <begin position="110"/>
        <end position="129"/>
    </location>
</feature>
<reference evidence="2" key="4">
    <citation type="submission" date="2025-09" db="UniProtKB">
        <authorList>
            <consortium name="Ensembl"/>
        </authorList>
    </citation>
    <scope>IDENTIFICATION</scope>
</reference>
<dbReference type="GeneTree" id="ENSGT00940000153269"/>
<feature type="transmembrane region" description="Helical" evidence="1">
    <location>
        <begin position="68"/>
        <end position="89"/>
    </location>
</feature>
<organism evidence="2 3">
    <name type="scientific">Ciona intestinalis</name>
    <name type="common">Transparent sea squirt</name>
    <name type="synonym">Ascidia intestinalis</name>
    <dbReference type="NCBI Taxonomy" id="7719"/>
    <lineage>
        <taxon>Eukaryota</taxon>
        <taxon>Metazoa</taxon>
        <taxon>Chordata</taxon>
        <taxon>Tunicata</taxon>
        <taxon>Ascidiacea</taxon>
        <taxon>Phlebobranchia</taxon>
        <taxon>Cionidae</taxon>
        <taxon>Ciona</taxon>
    </lineage>
</organism>
<keyword evidence="1" id="KW-1133">Transmembrane helix</keyword>